<protein>
    <recommendedName>
        <fullName evidence="4">DUF4378 domain-containing protein</fullName>
    </recommendedName>
</protein>
<evidence type="ECO:0008006" key="4">
    <source>
        <dbReference type="Google" id="ProtNLM"/>
    </source>
</evidence>
<feature type="compositionally biased region" description="Low complexity" evidence="1">
    <location>
        <begin position="178"/>
        <end position="210"/>
    </location>
</feature>
<feature type="compositionally biased region" description="Low complexity" evidence="1">
    <location>
        <begin position="94"/>
        <end position="106"/>
    </location>
</feature>
<dbReference type="Proteomes" id="UP001187192">
    <property type="component" value="Unassembled WGS sequence"/>
</dbReference>
<evidence type="ECO:0000256" key="1">
    <source>
        <dbReference type="SAM" id="MobiDB-lite"/>
    </source>
</evidence>
<name>A0AA88A117_FICCA</name>
<accession>A0AA88A117</accession>
<feature type="compositionally biased region" description="Basic residues" evidence="1">
    <location>
        <begin position="77"/>
        <end position="93"/>
    </location>
</feature>
<evidence type="ECO:0000313" key="3">
    <source>
        <dbReference type="Proteomes" id="UP001187192"/>
    </source>
</evidence>
<dbReference type="AlphaFoldDB" id="A0AA88A117"/>
<gene>
    <name evidence="2" type="ORF">TIFTF001_003633</name>
</gene>
<dbReference type="PANTHER" id="PTHR33623:SF4">
    <property type="entry name" value="DUF4378 DOMAIN-CONTAINING PROTEIN"/>
    <property type="match status" value="1"/>
</dbReference>
<keyword evidence="3" id="KW-1185">Reference proteome</keyword>
<evidence type="ECO:0000313" key="2">
    <source>
        <dbReference type="EMBL" id="GMN32376.1"/>
    </source>
</evidence>
<reference evidence="2" key="1">
    <citation type="submission" date="2023-07" db="EMBL/GenBank/DDBJ databases">
        <title>draft genome sequence of fig (Ficus carica).</title>
        <authorList>
            <person name="Takahashi T."/>
            <person name="Nishimura K."/>
        </authorList>
    </citation>
    <scope>NUCLEOTIDE SEQUENCE</scope>
</reference>
<comment type="caution">
    <text evidence="2">The sequence shown here is derived from an EMBL/GenBank/DDBJ whole genome shotgun (WGS) entry which is preliminary data.</text>
</comment>
<sequence length="465" mass="53333">MASSSASLGPDLHNHDHQMLTMIRKPMKPLMLKDFLLDDLSSCSSNGFKSFPRRQCCTTVRFLLEIDLKQRSPSSDHRKKKSHHGQRLQRSRSRSSSSSSTMSALQRASDAVINAVKHFPFPSVKKRSSPPSLLPRSLSRKLFFWGKSDKIRGNRIGRSRLTLPDQALEEHYEPSDQNSTTTTTTSATVVITTTTGRVSTSTSSNSKSNSWCESEFASDIQSSTENDVAEGEKDMSQKEWPNEEEKEQFSPVSVLDCPFEDDDHDHHETSSPFHHKLARLEGNKQKLLQKIRRFENLARLEPIDLEKRIAMSELEDKLVKISIHEDNDHDKRKESERKAREMMKLIKINSSRTASASTALKINNLVSKVDNLLFDFFRERVMEESKAKEVFNPKEALREAEDWVNGETRQVFLGWEVKEARNAYVKDMEKGGKWITLDEETREICFELEFQLLDSLVQELLLDLL</sequence>
<organism evidence="2 3">
    <name type="scientific">Ficus carica</name>
    <name type="common">Common fig</name>
    <dbReference type="NCBI Taxonomy" id="3494"/>
    <lineage>
        <taxon>Eukaryota</taxon>
        <taxon>Viridiplantae</taxon>
        <taxon>Streptophyta</taxon>
        <taxon>Embryophyta</taxon>
        <taxon>Tracheophyta</taxon>
        <taxon>Spermatophyta</taxon>
        <taxon>Magnoliopsida</taxon>
        <taxon>eudicotyledons</taxon>
        <taxon>Gunneridae</taxon>
        <taxon>Pentapetalae</taxon>
        <taxon>rosids</taxon>
        <taxon>fabids</taxon>
        <taxon>Rosales</taxon>
        <taxon>Moraceae</taxon>
        <taxon>Ficeae</taxon>
        <taxon>Ficus</taxon>
    </lineage>
</organism>
<feature type="region of interest" description="Disordered" evidence="1">
    <location>
        <begin position="71"/>
        <end position="106"/>
    </location>
</feature>
<dbReference type="EMBL" id="BTGU01000003">
    <property type="protein sequence ID" value="GMN32376.1"/>
    <property type="molecule type" value="Genomic_DNA"/>
</dbReference>
<proteinExistence type="predicted"/>
<feature type="region of interest" description="Disordered" evidence="1">
    <location>
        <begin position="165"/>
        <end position="250"/>
    </location>
</feature>
<feature type="compositionally biased region" description="Basic and acidic residues" evidence="1">
    <location>
        <begin position="230"/>
        <end position="243"/>
    </location>
</feature>
<dbReference type="PANTHER" id="PTHR33623">
    <property type="entry name" value="OS04G0572500 PROTEIN"/>
    <property type="match status" value="1"/>
</dbReference>